<accession>A0AAV8ZQG9</accession>
<proteinExistence type="predicted"/>
<gene>
    <name evidence="1" type="ORF">NQ314_002417</name>
</gene>
<dbReference type="EMBL" id="JANEYF010000753">
    <property type="protein sequence ID" value="KAJ8968160.1"/>
    <property type="molecule type" value="Genomic_DNA"/>
</dbReference>
<keyword evidence="2" id="KW-1185">Reference proteome</keyword>
<evidence type="ECO:0000313" key="2">
    <source>
        <dbReference type="Proteomes" id="UP001162156"/>
    </source>
</evidence>
<comment type="caution">
    <text evidence="1">The sequence shown here is derived from an EMBL/GenBank/DDBJ whole genome shotgun (WGS) entry which is preliminary data.</text>
</comment>
<organism evidence="1 2">
    <name type="scientific">Rhamnusium bicolor</name>
    <dbReference type="NCBI Taxonomy" id="1586634"/>
    <lineage>
        <taxon>Eukaryota</taxon>
        <taxon>Metazoa</taxon>
        <taxon>Ecdysozoa</taxon>
        <taxon>Arthropoda</taxon>
        <taxon>Hexapoda</taxon>
        <taxon>Insecta</taxon>
        <taxon>Pterygota</taxon>
        <taxon>Neoptera</taxon>
        <taxon>Endopterygota</taxon>
        <taxon>Coleoptera</taxon>
        <taxon>Polyphaga</taxon>
        <taxon>Cucujiformia</taxon>
        <taxon>Chrysomeloidea</taxon>
        <taxon>Cerambycidae</taxon>
        <taxon>Lepturinae</taxon>
        <taxon>Rhagiini</taxon>
        <taxon>Rhamnusium</taxon>
    </lineage>
</organism>
<sequence>MNVRVFIPNIEKNELCWMGLYLPRREISRQENLLNANFPEIQRRNAELSSALNFLYGNRESKFPGKRNPEISSALLNYLNSNRN</sequence>
<protein>
    <submittedName>
        <fullName evidence="1">Uncharacterized protein</fullName>
    </submittedName>
</protein>
<dbReference type="Proteomes" id="UP001162156">
    <property type="component" value="Unassembled WGS sequence"/>
</dbReference>
<reference evidence="1" key="1">
    <citation type="journal article" date="2023" name="Insect Mol. Biol.">
        <title>Genome sequencing provides insights into the evolution of gene families encoding plant cell wall-degrading enzymes in longhorned beetles.</title>
        <authorList>
            <person name="Shin N.R."/>
            <person name="Okamura Y."/>
            <person name="Kirsch R."/>
            <person name="Pauchet Y."/>
        </authorList>
    </citation>
    <scope>NUCLEOTIDE SEQUENCE</scope>
    <source>
        <strain evidence="1">RBIC_L_NR</strain>
    </source>
</reference>
<name>A0AAV8ZQG9_9CUCU</name>
<dbReference type="AlphaFoldDB" id="A0AAV8ZQG9"/>
<evidence type="ECO:0000313" key="1">
    <source>
        <dbReference type="EMBL" id="KAJ8968160.1"/>
    </source>
</evidence>